<dbReference type="OrthoDB" id="9797508at2"/>
<dbReference type="InterPro" id="IPR036102">
    <property type="entry name" value="OsmC/Ohrsf"/>
</dbReference>
<dbReference type="InterPro" id="IPR019953">
    <property type="entry name" value="OHR"/>
</dbReference>
<evidence type="ECO:0000313" key="2">
    <source>
        <dbReference type="EMBL" id="TFC16370.1"/>
    </source>
</evidence>
<proteinExistence type="inferred from homology"/>
<protein>
    <submittedName>
        <fullName evidence="2">Organic hydroperoxide resistance protein</fullName>
    </submittedName>
</protein>
<keyword evidence="3" id="KW-1185">Reference proteome</keyword>
<dbReference type="Gene3D" id="2.20.25.10">
    <property type="match status" value="1"/>
</dbReference>
<dbReference type="NCBIfam" id="TIGR03561">
    <property type="entry name" value="organ_hyd_perox"/>
    <property type="match status" value="1"/>
</dbReference>
<dbReference type="Gene3D" id="3.30.300.20">
    <property type="match status" value="1"/>
</dbReference>
<dbReference type="AlphaFoldDB" id="A0A4V6QH09"/>
<gene>
    <name evidence="2" type="ORF">E3O19_07415</name>
</gene>
<dbReference type="RefSeq" id="WP_134566627.1">
    <property type="nucleotide sequence ID" value="NZ_SOFP01000040.1"/>
</dbReference>
<dbReference type="PANTHER" id="PTHR33797">
    <property type="entry name" value="ORGANIC HYDROPEROXIDE RESISTANCE PROTEIN-LIKE"/>
    <property type="match status" value="1"/>
</dbReference>
<comment type="caution">
    <text evidence="2">The sequence shown here is derived from an EMBL/GenBank/DDBJ whole genome shotgun (WGS) entry which is preliminary data.</text>
</comment>
<evidence type="ECO:0000256" key="1">
    <source>
        <dbReference type="ARBA" id="ARBA00007378"/>
    </source>
</evidence>
<name>A0A4V6QH09_9MICO</name>
<dbReference type="Pfam" id="PF02566">
    <property type="entry name" value="OsmC"/>
    <property type="match status" value="1"/>
</dbReference>
<dbReference type="InterPro" id="IPR003718">
    <property type="entry name" value="OsmC/Ohr_fam"/>
</dbReference>
<reference evidence="2 3" key="1">
    <citation type="submission" date="2019-03" db="EMBL/GenBank/DDBJ databases">
        <title>Genomics of glacier-inhabiting Cryobacterium strains.</title>
        <authorList>
            <person name="Liu Q."/>
            <person name="Xin Y.-H."/>
        </authorList>
    </citation>
    <scope>NUCLEOTIDE SEQUENCE [LARGE SCALE GENOMIC DNA]</scope>
    <source>
        <strain evidence="2 3">MDT1-3</strain>
    </source>
</reference>
<evidence type="ECO:0000313" key="3">
    <source>
        <dbReference type="Proteomes" id="UP000298412"/>
    </source>
</evidence>
<organism evidence="2 3">
    <name type="scientific">Cryobacterium algoritolerans</name>
    <dbReference type="NCBI Taxonomy" id="1259184"/>
    <lineage>
        <taxon>Bacteria</taxon>
        <taxon>Bacillati</taxon>
        <taxon>Actinomycetota</taxon>
        <taxon>Actinomycetes</taxon>
        <taxon>Micrococcales</taxon>
        <taxon>Microbacteriaceae</taxon>
        <taxon>Cryobacterium</taxon>
    </lineage>
</organism>
<dbReference type="Proteomes" id="UP000298412">
    <property type="component" value="Unassembled WGS sequence"/>
</dbReference>
<dbReference type="SUPFAM" id="SSF82784">
    <property type="entry name" value="OsmC-like"/>
    <property type="match status" value="1"/>
</dbReference>
<dbReference type="EMBL" id="SOFP01000040">
    <property type="protein sequence ID" value="TFC16370.1"/>
    <property type="molecule type" value="Genomic_DNA"/>
</dbReference>
<comment type="similarity">
    <text evidence="1">Belongs to the OsmC/Ohr family.</text>
</comment>
<dbReference type="PANTHER" id="PTHR33797:SF2">
    <property type="entry name" value="ORGANIC HYDROPEROXIDE RESISTANCE PROTEIN-LIKE"/>
    <property type="match status" value="1"/>
</dbReference>
<accession>A0A4V6QH09</accession>
<dbReference type="GO" id="GO:0006979">
    <property type="term" value="P:response to oxidative stress"/>
    <property type="evidence" value="ECO:0007669"/>
    <property type="project" value="InterPro"/>
</dbReference>
<dbReference type="InterPro" id="IPR015946">
    <property type="entry name" value="KH_dom-like_a/b"/>
</dbReference>
<sequence>MSTPTALSTAAPTSTAVYTASATSWGGRTGKVVTSDSKLDLDLSMPAEMGGDGGPGTNPEQLFASGWAACFHNALKGVARQRKLDVADSAVTLTVHLVGGMATGFDFEVTIEAQLPGIDARAAQEVLEAAHQVCPYSRATRGNIAVTLVVVDDED</sequence>